<dbReference type="Proteomes" id="UP000219281">
    <property type="component" value="Unassembled WGS sequence"/>
</dbReference>
<protein>
    <submittedName>
        <fullName evidence="2">Relaxase/Mobilisation nuclease domain-containing protein</fullName>
    </submittedName>
</protein>
<dbReference type="EMBL" id="OCMT01000003">
    <property type="protein sequence ID" value="SOD17755.1"/>
    <property type="molecule type" value="Genomic_DNA"/>
</dbReference>
<proteinExistence type="predicted"/>
<dbReference type="OrthoDB" id="915634at2"/>
<organism evidence="2 3">
    <name type="scientific">Pedobacter xixiisoli</name>
    <dbReference type="NCBI Taxonomy" id="1476464"/>
    <lineage>
        <taxon>Bacteria</taxon>
        <taxon>Pseudomonadati</taxon>
        <taxon>Bacteroidota</taxon>
        <taxon>Sphingobacteriia</taxon>
        <taxon>Sphingobacteriales</taxon>
        <taxon>Sphingobacteriaceae</taxon>
        <taxon>Pedobacter</taxon>
    </lineage>
</organism>
<dbReference type="Pfam" id="PF03432">
    <property type="entry name" value="Relaxase"/>
    <property type="match status" value="1"/>
</dbReference>
<evidence type="ECO:0000313" key="3">
    <source>
        <dbReference type="Proteomes" id="UP000219281"/>
    </source>
</evidence>
<evidence type="ECO:0000313" key="2">
    <source>
        <dbReference type="EMBL" id="SOD17755.1"/>
    </source>
</evidence>
<dbReference type="InterPro" id="IPR005094">
    <property type="entry name" value="Endonuclease_MobA/VirD2"/>
</dbReference>
<name>A0A286A7A2_9SPHI</name>
<sequence>MVAVIKTGYSIHRIMNYNEIKVREGVARCIGAGNYPIDPEYMGFDKKLNFLRDQLELNLRSKRTSVHISLNFDPSESNLSEEKLVQIADGYMDKIGFGNQPYLIYQHFDAGHPHLHIVSINIQRDATRINMTNIAKLKSEPARKELEKDFGLVRAEDHCMELAYRPEPIDLTAVEYGRLETKKAIQNVLEHVLEQYNYTSLPELNALLGRYNISAYIGEEGSRVHAHQGLLFRIIDTNGKPIGIPIKASAFYNRPTLKKLRENFDRGTVKRMPYRTRLKATIDRVLADGQLPLGAFVEQISQKGIDVVFRMNDEEFIFGVTYVDHVSKCVFNGSALGKNYSAKAIQERCVPSAGRSTGKAQQTVVRESMGNQATVKQNTYSFIPGLDPYWKGRSFMHELVHNLTQFENTTEYIPYEFSMNKKKKRKKRK</sequence>
<evidence type="ECO:0000259" key="1">
    <source>
        <dbReference type="Pfam" id="PF03432"/>
    </source>
</evidence>
<reference evidence="3" key="1">
    <citation type="submission" date="2017-09" db="EMBL/GenBank/DDBJ databases">
        <authorList>
            <person name="Varghese N."/>
            <person name="Submissions S."/>
        </authorList>
    </citation>
    <scope>NUCLEOTIDE SEQUENCE [LARGE SCALE GENOMIC DNA]</scope>
    <source>
        <strain evidence="3">CGMCC 1.12803</strain>
    </source>
</reference>
<dbReference type="AlphaFoldDB" id="A0A286A7A2"/>
<gene>
    <name evidence="2" type="ORF">SAMN06297358_2671</name>
</gene>
<accession>A0A286A7A2</accession>
<keyword evidence="3" id="KW-1185">Reference proteome</keyword>
<feature type="domain" description="MobA/VirD2-like nuclease" evidence="1">
    <location>
        <begin position="51"/>
        <end position="152"/>
    </location>
</feature>